<dbReference type="InterPro" id="IPR036249">
    <property type="entry name" value="Thioredoxin-like_sf"/>
</dbReference>
<dbReference type="Gene3D" id="3.40.30.10">
    <property type="entry name" value="Glutaredoxin"/>
    <property type="match status" value="1"/>
</dbReference>
<dbReference type="Proteomes" id="UP001232755">
    <property type="component" value="Unassembled WGS sequence"/>
</dbReference>
<proteinExistence type="predicted"/>
<comment type="caution">
    <text evidence="1">The sequence shown here is derived from an EMBL/GenBank/DDBJ whole genome shotgun (WGS) entry which is preliminary data.</text>
</comment>
<accession>A0ABU0QLP0</accession>
<organism evidence="1 2">
    <name type="scientific">Streptomyces africanus</name>
    <dbReference type="NCBI Taxonomy" id="231024"/>
    <lineage>
        <taxon>Bacteria</taxon>
        <taxon>Bacillati</taxon>
        <taxon>Actinomycetota</taxon>
        <taxon>Actinomycetes</taxon>
        <taxon>Kitasatosporales</taxon>
        <taxon>Streptomycetaceae</taxon>
        <taxon>Streptomyces</taxon>
    </lineage>
</organism>
<reference evidence="1 2" key="1">
    <citation type="submission" date="2023-07" db="EMBL/GenBank/DDBJ databases">
        <title>Comparative genomics of wheat-associated soil bacteria to identify genetic determinants of phenazine resistance.</title>
        <authorList>
            <person name="Mouncey N."/>
        </authorList>
    </citation>
    <scope>NUCLEOTIDE SEQUENCE [LARGE SCALE GENOMIC DNA]</scope>
    <source>
        <strain evidence="1 2">B3I12</strain>
    </source>
</reference>
<evidence type="ECO:0000313" key="1">
    <source>
        <dbReference type="EMBL" id="MDQ0748271.1"/>
    </source>
</evidence>
<keyword evidence="2" id="KW-1185">Reference proteome</keyword>
<gene>
    <name evidence="1" type="ORF">QF034_002502</name>
</gene>
<evidence type="ECO:0000313" key="2">
    <source>
        <dbReference type="Proteomes" id="UP001232755"/>
    </source>
</evidence>
<name>A0ABU0QLP0_9ACTN</name>
<protein>
    <submittedName>
        <fullName evidence="1">Peroxiredoxin</fullName>
    </submittedName>
</protein>
<sequence>MACSPTATSLQRVHDGHPRTLPLPATYVIDRYGVIRWAFVGTDYTTRAEPADILGALDTMS</sequence>
<dbReference type="EMBL" id="JAUSYP010000001">
    <property type="protein sequence ID" value="MDQ0748271.1"/>
    <property type="molecule type" value="Genomic_DNA"/>
</dbReference>
<dbReference type="SUPFAM" id="SSF52833">
    <property type="entry name" value="Thioredoxin-like"/>
    <property type="match status" value="1"/>
</dbReference>